<feature type="domain" description="HTH araC/xylS-type" evidence="4">
    <location>
        <begin position="225"/>
        <end position="326"/>
    </location>
</feature>
<dbReference type="InterPro" id="IPR018060">
    <property type="entry name" value="HTH_AraC"/>
</dbReference>
<reference evidence="5" key="1">
    <citation type="submission" date="2023-07" db="EMBL/GenBank/DDBJ databases">
        <title>Sequencing the genomes of 1000 actinobacteria strains.</title>
        <authorList>
            <person name="Klenk H.-P."/>
        </authorList>
    </citation>
    <scope>NUCLEOTIDE SEQUENCE</scope>
    <source>
        <strain evidence="5">DSM 13068</strain>
    </source>
</reference>
<dbReference type="SUPFAM" id="SSF46689">
    <property type="entry name" value="Homeodomain-like"/>
    <property type="match status" value="1"/>
</dbReference>
<dbReference type="InterPro" id="IPR050204">
    <property type="entry name" value="AraC_XylS_family_regulators"/>
</dbReference>
<protein>
    <submittedName>
        <fullName evidence="5">AraC-like DNA-binding protein</fullName>
    </submittedName>
</protein>
<gene>
    <name evidence="5" type="ORF">J2S67_000171</name>
</gene>
<dbReference type="PROSITE" id="PS01124">
    <property type="entry name" value="HTH_ARAC_FAMILY_2"/>
    <property type="match status" value="1"/>
</dbReference>
<dbReference type="InterPro" id="IPR009057">
    <property type="entry name" value="Homeodomain-like_sf"/>
</dbReference>
<proteinExistence type="predicted"/>
<keyword evidence="2" id="KW-0238">DNA-binding</keyword>
<comment type="caution">
    <text evidence="5">The sequence shown here is derived from an EMBL/GenBank/DDBJ whole genome shotgun (WGS) entry which is preliminary data.</text>
</comment>
<dbReference type="PANTHER" id="PTHR46796:SF6">
    <property type="entry name" value="ARAC SUBFAMILY"/>
    <property type="match status" value="1"/>
</dbReference>
<name>A0ABU1YX11_9MICC</name>
<dbReference type="SMART" id="SM00342">
    <property type="entry name" value="HTH_ARAC"/>
    <property type="match status" value="1"/>
</dbReference>
<dbReference type="Pfam" id="PF12833">
    <property type="entry name" value="HTH_18"/>
    <property type="match status" value="1"/>
</dbReference>
<evidence type="ECO:0000256" key="2">
    <source>
        <dbReference type="ARBA" id="ARBA00023125"/>
    </source>
</evidence>
<evidence type="ECO:0000259" key="4">
    <source>
        <dbReference type="PROSITE" id="PS01124"/>
    </source>
</evidence>
<keyword evidence="1" id="KW-0805">Transcription regulation</keyword>
<dbReference type="EMBL" id="JAVDXX010000001">
    <property type="protein sequence ID" value="MDR7292903.1"/>
    <property type="molecule type" value="Genomic_DNA"/>
</dbReference>
<evidence type="ECO:0000256" key="1">
    <source>
        <dbReference type="ARBA" id="ARBA00023015"/>
    </source>
</evidence>
<dbReference type="Proteomes" id="UP001180715">
    <property type="component" value="Unassembled WGS sequence"/>
</dbReference>
<dbReference type="InterPro" id="IPR020449">
    <property type="entry name" value="Tscrpt_reg_AraC-type_HTH"/>
</dbReference>
<evidence type="ECO:0000313" key="6">
    <source>
        <dbReference type="Proteomes" id="UP001180715"/>
    </source>
</evidence>
<dbReference type="PANTHER" id="PTHR46796">
    <property type="entry name" value="HTH-TYPE TRANSCRIPTIONAL ACTIVATOR RHAS-RELATED"/>
    <property type="match status" value="1"/>
</dbReference>
<accession>A0ABU1YX11</accession>
<dbReference type="Gene3D" id="1.10.10.60">
    <property type="entry name" value="Homeodomain-like"/>
    <property type="match status" value="1"/>
</dbReference>
<keyword evidence="6" id="KW-1185">Reference proteome</keyword>
<evidence type="ECO:0000313" key="5">
    <source>
        <dbReference type="EMBL" id="MDR7292903.1"/>
    </source>
</evidence>
<organism evidence="5 6">
    <name type="scientific">Pseudoglutamicibacter albus</name>
    <dbReference type="NCBI Taxonomy" id="98671"/>
    <lineage>
        <taxon>Bacteria</taxon>
        <taxon>Bacillati</taxon>
        <taxon>Actinomycetota</taxon>
        <taxon>Actinomycetes</taxon>
        <taxon>Micrococcales</taxon>
        <taxon>Micrococcaceae</taxon>
        <taxon>Pseudoglutamicibacter</taxon>
    </lineage>
</organism>
<dbReference type="PRINTS" id="PR00032">
    <property type="entry name" value="HTHARAC"/>
</dbReference>
<keyword evidence="3" id="KW-0804">Transcription</keyword>
<sequence>MQKTEPANRAGTHRAITGTPITRTFVEWQRASSQAFVPLHAHATRGGDFSGKLTSFQHAAASAIRIDASAHAVERTPELISAGGGGMLKFTLQEAGRSYLIQGGRELELTPGRLAVYDTSEPYTMVVDDDSSMLIVMLPYARLSAPARNLTAVALGENGGMSDVVAPLLAGLSRRIAQQDAAGGRHDAAGLAALCAHSVGLLDAMCRDQAERDLGGQAIADSALAAVRATIEAKLRDPSLTPATLAQAHFMSVRQLYTIFEPMGVPVATWIRTRRLEEARKEIQDPAHASVPVSHIGARWGFPEAAHFSRAFKAEFGQTPTQARQKMRAPR</sequence>
<dbReference type="Pfam" id="PF14525">
    <property type="entry name" value="AraC_binding_2"/>
    <property type="match status" value="1"/>
</dbReference>
<evidence type="ECO:0000256" key="3">
    <source>
        <dbReference type="ARBA" id="ARBA00023163"/>
    </source>
</evidence>
<dbReference type="InterPro" id="IPR035418">
    <property type="entry name" value="AraC-bd_2"/>
</dbReference>